<dbReference type="GeneTree" id="ENSGT01030000234517"/>
<accession>A0A4W6DWB9</accession>
<organism evidence="3 4">
    <name type="scientific">Lates calcarifer</name>
    <name type="common">Barramundi</name>
    <name type="synonym">Holocentrus calcarifer</name>
    <dbReference type="NCBI Taxonomy" id="8187"/>
    <lineage>
        <taxon>Eukaryota</taxon>
        <taxon>Metazoa</taxon>
        <taxon>Chordata</taxon>
        <taxon>Craniata</taxon>
        <taxon>Vertebrata</taxon>
        <taxon>Euteleostomi</taxon>
        <taxon>Actinopterygii</taxon>
        <taxon>Neopterygii</taxon>
        <taxon>Teleostei</taxon>
        <taxon>Neoteleostei</taxon>
        <taxon>Acanthomorphata</taxon>
        <taxon>Carangaria</taxon>
        <taxon>Carangaria incertae sedis</taxon>
        <taxon>Centropomidae</taxon>
        <taxon>Lates</taxon>
    </lineage>
</organism>
<dbReference type="Gene3D" id="3.30.200.20">
    <property type="entry name" value="Phosphorylase Kinase, domain 1"/>
    <property type="match status" value="1"/>
</dbReference>
<dbReference type="InterPro" id="IPR050839">
    <property type="entry name" value="Rho-assoc_Ser/Thr_Kinase"/>
</dbReference>
<dbReference type="Ensembl" id="ENSLCAT00010030578.1">
    <property type="protein sequence ID" value="ENSLCAP00010029919.1"/>
    <property type="gene ID" value="ENSLCAG00010014053.1"/>
</dbReference>
<dbReference type="Proteomes" id="UP000314980">
    <property type="component" value="Unassembled WGS sequence"/>
</dbReference>
<name>A0A4W6DWB9_LATCA</name>
<dbReference type="GO" id="GO:0005737">
    <property type="term" value="C:cytoplasm"/>
    <property type="evidence" value="ECO:0007669"/>
    <property type="project" value="TreeGrafter"/>
</dbReference>
<evidence type="ECO:0008006" key="5">
    <source>
        <dbReference type="Google" id="ProtNLM"/>
    </source>
</evidence>
<keyword evidence="1" id="KW-0723">Serine/threonine-protein kinase</keyword>
<keyword evidence="2" id="KW-0808">Transferase</keyword>
<keyword evidence="2" id="KW-0418">Kinase</keyword>
<sequence length="125" mass="14200">MSTSPGLGAPDLAEGPQSTGPVGLQTLLDLLVGVYQEFYSSPFAREKYVSGFLQWAEPLVRQVKKTRIKREDFHILKVIGRGTFSEVRSITTEIQYYKICLSFLKKASYKIPRFIKVYPLQLINP</sequence>
<dbReference type="InParanoid" id="A0A4W6DWB9"/>
<dbReference type="GO" id="GO:0005856">
    <property type="term" value="C:cytoskeleton"/>
    <property type="evidence" value="ECO:0007669"/>
    <property type="project" value="TreeGrafter"/>
</dbReference>
<dbReference type="GO" id="GO:0031032">
    <property type="term" value="P:actomyosin structure organization"/>
    <property type="evidence" value="ECO:0007669"/>
    <property type="project" value="TreeGrafter"/>
</dbReference>
<proteinExistence type="predicted"/>
<dbReference type="PANTHER" id="PTHR22988">
    <property type="entry name" value="MYOTONIC DYSTROPHY S/T KINASE-RELATED"/>
    <property type="match status" value="1"/>
</dbReference>
<reference evidence="3" key="2">
    <citation type="submission" date="2025-08" db="UniProtKB">
        <authorList>
            <consortium name="Ensembl"/>
        </authorList>
    </citation>
    <scope>IDENTIFICATION</scope>
</reference>
<reference evidence="3" key="3">
    <citation type="submission" date="2025-09" db="UniProtKB">
        <authorList>
            <consortium name="Ensembl"/>
        </authorList>
    </citation>
    <scope>IDENTIFICATION</scope>
</reference>
<evidence type="ECO:0000256" key="2">
    <source>
        <dbReference type="ARBA" id="ARBA00022777"/>
    </source>
</evidence>
<dbReference type="STRING" id="8187.ENSLCAP00010029919"/>
<protein>
    <recommendedName>
        <fullName evidence="5">Protein kinase domain-containing protein</fullName>
    </recommendedName>
</protein>
<dbReference type="AlphaFoldDB" id="A0A4W6DWB9"/>
<evidence type="ECO:0000313" key="3">
    <source>
        <dbReference type="Ensembl" id="ENSLCAP00010029919.1"/>
    </source>
</evidence>
<reference evidence="4" key="1">
    <citation type="submission" date="2015-09" db="EMBL/GenBank/DDBJ databases">
        <authorList>
            <person name="Sai Rama Sridatta P."/>
        </authorList>
    </citation>
    <scope>NUCLEOTIDE SEQUENCE [LARGE SCALE GENOMIC DNA]</scope>
</reference>
<dbReference type="GO" id="GO:0004674">
    <property type="term" value="F:protein serine/threonine kinase activity"/>
    <property type="evidence" value="ECO:0007669"/>
    <property type="project" value="UniProtKB-KW"/>
</dbReference>
<keyword evidence="4" id="KW-1185">Reference proteome</keyword>
<evidence type="ECO:0000313" key="4">
    <source>
        <dbReference type="Proteomes" id="UP000314980"/>
    </source>
</evidence>
<dbReference type="PANTHER" id="PTHR22988:SF79">
    <property type="entry name" value="LOW QUALITY PROTEIN: MYOTONIN-PROTEIN KINASE"/>
    <property type="match status" value="1"/>
</dbReference>
<evidence type="ECO:0000256" key="1">
    <source>
        <dbReference type="ARBA" id="ARBA00022527"/>
    </source>
</evidence>